<organism evidence="2 3">
    <name type="scientific">Marasmius tenuissimus</name>
    <dbReference type="NCBI Taxonomy" id="585030"/>
    <lineage>
        <taxon>Eukaryota</taxon>
        <taxon>Fungi</taxon>
        <taxon>Dikarya</taxon>
        <taxon>Basidiomycota</taxon>
        <taxon>Agaricomycotina</taxon>
        <taxon>Agaricomycetes</taxon>
        <taxon>Agaricomycetidae</taxon>
        <taxon>Agaricales</taxon>
        <taxon>Marasmiineae</taxon>
        <taxon>Marasmiaceae</taxon>
        <taxon>Marasmius</taxon>
    </lineage>
</organism>
<reference evidence="2 3" key="1">
    <citation type="submission" date="2024-05" db="EMBL/GenBank/DDBJ databases">
        <title>A draft genome resource for the thread blight pathogen Marasmius tenuissimus strain MS-2.</title>
        <authorList>
            <person name="Yulfo-Soto G.E."/>
            <person name="Baruah I.K."/>
            <person name="Amoako-Attah I."/>
            <person name="Bukari Y."/>
            <person name="Meinhardt L.W."/>
            <person name="Bailey B.A."/>
            <person name="Cohen S.P."/>
        </authorList>
    </citation>
    <scope>NUCLEOTIDE SEQUENCE [LARGE SCALE GENOMIC DNA]</scope>
    <source>
        <strain evidence="2 3">MS-2</strain>
    </source>
</reference>
<accession>A0ABR3AE67</accession>
<feature type="region of interest" description="Disordered" evidence="1">
    <location>
        <begin position="1"/>
        <end position="49"/>
    </location>
</feature>
<dbReference type="EMBL" id="JBBXMP010000003">
    <property type="protein sequence ID" value="KAL0071686.1"/>
    <property type="molecule type" value="Genomic_DNA"/>
</dbReference>
<feature type="compositionally biased region" description="Polar residues" evidence="1">
    <location>
        <begin position="10"/>
        <end position="24"/>
    </location>
</feature>
<evidence type="ECO:0000313" key="3">
    <source>
        <dbReference type="Proteomes" id="UP001437256"/>
    </source>
</evidence>
<sequence>MVPSVRRSQRITVPTATIIQSRQPSTREKEARKNRQDRATNSKAPEANLAHAPSICSENGQSFNAALVALGLPGAPKGFNEVKLRDEERWMIVVEKEKRKMEHFRVCGEVVDGEGNIVDHQARLVVDDGKQEEGRDFFTTEYAATLRLESLRILIAPTSTPPRMKKSISAEEEKVEKEIGPGDLYRIRETDDVNFALGMKVAAINKSDGLYHANGAGRGGSERVGVDQT</sequence>
<feature type="compositionally biased region" description="Basic and acidic residues" evidence="1">
    <location>
        <begin position="25"/>
        <end position="40"/>
    </location>
</feature>
<name>A0ABR3AE67_9AGAR</name>
<proteinExistence type="predicted"/>
<keyword evidence="3" id="KW-1185">Reference proteome</keyword>
<evidence type="ECO:0000313" key="2">
    <source>
        <dbReference type="EMBL" id="KAL0071686.1"/>
    </source>
</evidence>
<gene>
    <name evidence="2" type="ORF">AAF712_001543</name>
</gene>
<dbReference type="Proteomes" id="UP001437256">
    <property type="component" value="Unassembled WGS sequence"/>
</dbReference>
<protein>
    <submittedName>
        <fullName evidence="2">Uncharacterized protein</fullName>
    </submittedName>
</protein>
<comment type="caution">
    <text evidence="2">The sequence shown here is derived from an EMBL/GenBank/DDBJ whole genome shotgun (WGS) entry which is preliminary data.</text>
</comment>
<evidence type="ECO:0000256" key="1">
    <source>
        <dbReference type="SAM" id="MobiDB-lite"/>
    </source>
</evidence>